<dbReference type="AlphaFoldDB" id="A0A8J6PEB2"/>
<feature type="transmembrane region" description="Helical" evidence="1">
    <location>
        <begin position="157"/>
        <end position="190"/>
    </location>
</feature>
<keyword evidence="1" id="KW-0812">Transmembrane</keyword>
<evidence type="ECO:0000313" key="3">
    <source>
        <dbReference type="Proteomes" id="UP000652681"/>
    </source>
</evidence>
<evidence type="ECO:0000256" key="1">
    <source>
        <dbReference type="SAM" id="Phobius"/>
    </source>
</evidence>
<proteinExistence type="predicted"/>
<name>A0A8J6PEB2_9FLAO</name>
<feature type="transmembrane region" description="Helical" evidence="1">
    <location>
        <begin position="257"/>
        <end position="280"/>
    </location>
</feature>
<keyword evidence="3" id="KW-1185">Reference proteome</keyword>
<keyword evidence="1" id="KW-1133">Transmembrane helix</keyword>
<feature type="transmembrane region" description="Helical" evidence="1">
    <location>
        <begin position="292"/>
        <end position="313"/>
    </location>
</feature>
<sequence length="604" mass="69557">MRSAGSQSYIVWTLFVALFSYLLIRTVYLPIQHDESATFFYYIQTGSFLPPDVHWDANNHILNSFLSYCCYKLLGNEPWILRLPNLLAFVLYFWAAWGVAVTIKKSFIKWGFFLSLVMAHYLFEYFGQTRGYGLSMALLMAGTFFLLRFLKHPGKWLFALVIFTLFLATSANLTLLTPSFLMIFYVLIVALLSEKSVKSYCVTIGLFLSSLLLFYPLIWYSFELKTRGALYYGGTSGFWEYTGQSLSTYFIGSYADWMAVVYTLLICGLLAGLLFLIVKANGYRKQLLHRPSFFFSYLFVGAIAAIFAMRYLLHVNFPEDRAALYLFPFLMFMFTFVINDAIVSGIKNASWCILPLVYFPIHFIAHINISTTIFPMSENPPAAFFDRFSKEKNPAELPSIGGYKMQRLCWAYMNHQRGGHYSQMLVSDQVDTICDYQIVDISRKLPTNFRTLYTQVNTVPDNNLNLYRRSIPLTRKLISRQDTISNWNHSNEEFFNLFSFELPDSLKGCPVFVCITATIDAHAAPFVASVVVSQKDKAGKELNQENIHLDWLKKTWNNQPGNLHHGIVVPYTHPDASQLIVYLWNQKKMPFLLHNGKVELFVLK</sequence>
<accession>A0A8J6PEB2</accession>
<gene>
    <name evidence="2" type="ORF">H9Y05_07475</name>
</gene>
<feature type="transmembrane region" description="Helical" evidence="1">
    <location>
        <begin position="202"/>
        <end position="222"/>
    </location>
</feature>
<dbReference type="RefSeq" id="WP_216713935.1">
    <property type="nucleotide sequence ID" value="NZ_JACVEL010000004.1"/>
</dbReference>
<feature type="transmembrane region" description="Helical" evidence="1">
    <location>
        <begin position="350"/>
        <end position="369"/>
    </location>
</feature>
<feature type="transmembrane region" description="Helical" evidence="1">
    <location>
        <begin position="9"/>
        <end position="31"/>
    </location>
</feature>
<dbReference type="EMBL" id="JACVEL010000004">
    <property type="protein sequence ID" value="MBC9812320.1"/>
    <property type="molecule type" value="Genomic_DNA"/>
</dbReference>
<feature type="transmembrane region" description="Helical" evidence="1">
    <location>
        <begin position="325"/>
        <end position="343"/>
    </location>
</feature>
<evidence type="ECO:0000313" key="2">
    <source>
        <dbReference type="EMBL" id="MBC9812320.1"/>
    </source>
</evidence>
<comment type="caution">
    <text evidence="2">The sequence shown here is derived from an EMBL/GenBank/DDBJ whole genome shotgun (WGS) entry which is preliminary data.</text>
</comment>
<reference evidence="2" key="1">
    <citation type="submission" date="2020-09" db="EMBL/GenBank/DDBJ databases">
        <title>Taishania pollutisoli gen. nov., sp. nov., Isolated from Tetrabromobisphenol A-Contaminated Soil.</title>
        <authorList>
            <person name="Chen Q."/>
        </authorList>
    </citation>
    <scope>NUCLEOTIDE SEQUENCE</scope>
    <source>
        <strain evidence="2">CZZ-1</strain>
    </source>
</reference>
<feature type="transmembrane region" description="Helical" evidence="1">
    <location>
        <begin position="229"/>
        <end position="251"/>
    </location>
</feature>
<feature type="transmembrane region" description="Helical" evidence="1">
    <location>
        <begin position="83"/>
        <end position="103"/>
    </location>
</feature>
<protein>
    <submittedName>
        <fullName evidence="2">Uncharacterized protein</fullName>
    </submittedName>
</protein>
<feature type="transmembrane region" description="Helical" evidence="1">
    <location>
        <begin position="110"/>
        <end position="126"/>
    </location>
</feature>
<dbReference type="Proteomes" id="UP000652681">
    <property type="component" value="Unassembled WGS sequence"/>
</dbReference>
<organism evidence="2 3">
    <name type="scientific">Taishania pollutisoli</name>
    <dbReference type="NCBI Taxonomy" id="2766479"/>
    <lineage>
        <taxon>Bacteria</taxon>
        <taxon>Pseudomonadati</taxon>
        <taxon>Bacteroidota</taxon>
        <taxon>Flavobacteriia</taxon>
        <taxon>Flavobacteriales</taxon>
        <taxon>Crocinitomicaceae</taxon>
        <taxon>Taishania</taxon>
    </lineage>
</organism>
<keyword evidence="1" id="KW-0472">Membrane</keyword>
<feature type="transmembrane region" description="Helical" evidence="1">
    <location>
        <begin position="132"/>
        <end position="150"/>
    </location>
</feature>